<evidence type="ECO:0000256" key="1">
    <source>
        <dbReference type="SAM" id="Phobius"/>
    </source>
</evidence>
<feature type="transmembrane region" description="Helical" evidence="1">
    <location>
        <begin position="6"/>
        <end position="27"/>
    </location>
</feature>
<dbReference type="PANTHER" id="PTHR34656:SF1">
    <property type="entry name" value="PYRROLINE-5-CARBOXYLATE REDUCTASE"/>
    <property type="match status" value="1"/>
</dbReference>
<dbReference type="Proteomes" id="UP001141806">
    <property type="component" value="Unassembled WGS sequence"/>
</dbReference>
<dbReference type="AlphaFoldDB" id="A0A9Q0GR50"/>
<feature type="transmembrane region" description="Helical" evidence="1">
    <location>
        <begin position="39"/>
        <end position="59"/>
    </location>
</feature>
<keyword evidence="1" id="KW-0812">Transmembrane</keyword>
<keyword evidence="1" id="KW-0472">Membrane</keyword>
<feature type="transmembrane region" description="Helical" evidence="1">
    <location>
        <begin position="107"/>
        <end position="131"/>
    </location>
</feature>
<feature type="transmembrane region" description="Helical" evidence="1">
    <location>
        <begin position="65"/>
        <end position="86"/>
    </location>
</feature>
<sequence>MYLSVLGYGLLLFSSWYVVRSIVAWYYSTISSSSSPSSAASGWPALYASLLCGAVFGLLSMVTALTVVVPTTLVTWITVLVLHVFCRKPRKSMVREGKKITGDIMGFAIKNVLRESNIVAAVCAVLGYFALVSWGPARNLCIVAVAVTSILSSTAREEVAVSNRRCPEMQLDGDGGGGQPESDVA</sequence>
<dbReference type="EMBL" id="JAMYWD010000012">
    <property type="protein sequence ID" value="KAJ4952228.1"/>
    <property type="molecule type" value="Genomic_DNA"/>
</dbReference>
<name>A0A9Q0GR50_9MAGN</name>
<protein>
    <submittedName>
        <fullName evidence="2">Uncharacterized protein</fullName>
    </submittedName>
</protein>
<dbReference type="OrthoDB" id="1929829at2759"/>
<reference evidence="2" key="1">
    <citation type="journal article" date="2023" name="Plant J.">
        <title>The genome of the king protea, Protea cynaroides.</title>
        <authorList>
            <person name="Chang J."/>
            <person name="Duong T.A."/>
            <person name="Schoeman C."/>
            <person name="Ma X."/>
            <person name="Roodt D."/>
            <person name="Barker N."/>
            <person name="Li Z."/>
            <person name="Van de Peer Y."/>
            <person name="Mizrachi E."/>
        </authorList>
    </citation>
    <scope>NUCLEOTIDE SEQUENCE</scope>
    <source>
        <tissue evidence="2">Young leaves</tissue>
    </source>
</reference>
<proteinExistence type="predicted"/>
<comment type="caution">
    <text evidence="2">The sequence shown here is derived from an EMBL/GenBank/DDBJ whole genome shotgun (WGS) entry which is preliminary data.</text>
</comment>
<accession>A0A9Q0GR50</accession>
<dbReference type="PANTHER" id="PTHR34656">
    <property type="entry name" value="PYRROLINE-5-CARBOXYLATE REDUCTASE"/>
    <property type="match status" value="1"/>
</dbReference>
<evidence type="ECO:0000313" key="2">
    <source>
        <dbReference type="EMBL" id="KAJ4952228.1"/>
    </source>
</evidence>
<gene>
    <name evidence="2" type="ORF">NE237_029060</name>
</gene>
<organism evidence="2 3">
    <name type="scientific">Protea cynaroides</name>
    <dbReference type="NCBI Taxonomy" id="273540"/>
    <lineage>
        <taxon>Eukaryota</taxon>
        <taxon>Viridiplantae</taxon>
        <taxon>Streptophyta</taxon>
        <taxon>Embryophyta</taxon>
        <taxon>Tracheophyta</taxon>
        <taxon>Spermatophyta</taxon>
        <taxon>Magnoliopsida</taxon>
        <taxon>Proteales</taxon>
        <taxon>Proteaceae</taxon>
        <taxon>Protea</taxon>
    </lineage>
</organism>
<keyword evidence="1" id="KW-1133">Transmembrane helix</keyword>
<evidence type="ECO:0000313" key="3">
    <source>
        <dbReference type="Proteomes" id="UP001141806"/>
    </source>
</evidence>
<keyword evidence="3" id="KW-1185">Reference proteome</keyword>